<evidence type="ECO:0000313" key="1">
    <source>
        <dbReference type="Proteomes" id="UP000887563"/>
    </source>
</evidence>
<sequence length="141" mass="16060">MSITNNNNKNMLSLLKEEKRRMFFGQRFILPELQIPQSIAHKNTIMPQPKQGPSFSERATKSFSNLKSSIQTKWQNLNFGGTKRVVSPSSTVFPVEGTRIGRVTLYPKFGPLFLPQLPPNNSKLEFPTSPIPIRVSRHYCV</sequence>
<proteinExistence type="predicted"/>
<accession>A0A914M9I0</accession>
<reference evidence="2" key="1">
    <citation type="submission" date="2022-11" db="UniProtKB">
        <authorList>
            <consortium name="WormBaseParasite"/>
        </authorList>
    </citation>
    <scope>IDENTIFICATION</scope>
</reference>
<organism evidence="1 2">
    <name type="scientific">Meloidogyne incognita</name>
    <name type="common">Southern root-knot nematode worm</name>
    <name type="synonym">Oxyuris incognita</name>
    <dbReference type="NCBI Taxonomy" id="6306"/>
    <lineage>
        <taxon>Eukaryota</taxon>
        <taxon>Metazoa</taxon>
        <taxon>Ecdysozoa</taxon>
        <taxon>Nematoda</taxon>
        <taxon>Chromadorea</taxon>
        <taxon>Rhabditida</taxon>
        <taxon>Tylenchina</taxon>
        <taxon>Tylenchomorpha</taxon>
        <taxon>Tylenchoidea</taxon>
        <taxon>Meloidogynidae</taxon>
        <taxon>Meloidogyninae</taxon>
        <taxon>Meloidogyne</taxon>
        <taxon>Meloidogyne incognita group</taxon>
    </lineage>
</organism>
<protein>
    <submittedName>
        <fullName evidence="2">Uncharacterized protein</fullName>
    </submittedName>
</protein>
<dbReference type="Proteomes" id="UP000887563">
    <property type="component" value="Unplaced"/>
</dbReference>
<dbReference type="WBParaSite" id="Minc3s01349g23013">
    <property type="protein sequence ID" value="Minc3s01349g23013"/>
    <property type="gene ID" value="Minc3s01349g23013"/>
</dbReference>
<keyword evidence="1" id="KW-1185">Reference proteome</keyword>
<dbReference type="AlphaFoldDB" id="A0A914M9I0"/>
<name>A0A914M9I0_MELIC</name>
<evidence type="ECO:0000313" key="2">
    <source>
        <dbReference type="WBParaSite" id="Minc3s01349g23013"/>
    </source>
</evidence>